<evidence type="ECO:0000256" key="1">
    <source>
        <dbReference type="SAM" id="MobiDB-lite"/>
    </source>
</evidence>
<feature type="region of interest" description="Disordered" evidence="1">
    <location>
        <begin position="359"/>
        <end position="381"/>
    </location>
</feature>
<dbReference type="AlphaFoldDB" id="A0A2T3APX8"/>
<dbReference type="Proteomes" id="UP000241818">
    <property type="component" value="Unassembled WGS sequence"/>
</dbReference>
<keyword evidence="3" id="KW-1185">Reference proteome</keyword>
<dbReference type="InParanoid" id="A0A2T3APX8"/>
<feature type="region of interest" description="Disordered" evidence="1">
    <location>
        <begin position="64"/>
        <end position="128"/>
    </location>
</feature>
<gene>
    <name evidence="2" type="ORF">M430DRAFT_54337</name>
</gene>
<dbReference type="EMBL" id="KZ679019">
    <property type="protein sequence ID" value="PSS07052.1"/>
    <property type="molecule type" value="Genomic_DNA"/>
</dbReference>
<reference evidence="2 3" key="1">
    <citation type="journal article" date="2018" name="New Phytol.">
        <title>Comparative genomics and transcriptomics depict ericoid mycorrhizal fungi as versatile saprotrophs and plant mutualists.</title>
        <authorList>
            <person name="Martino E."/>
            <person name="Morin E."/>
            <person name="Grelet G.A."/>
            <person name="Kuo A."/>
            <person name="Kohler A."/>
            <person name="Daghino S."/>
            <person name="Barry K.W."/>
            <person name="Cichocki N."/>
            <person name="Clum A."/>
            <person name="Dockter R.B."/>
            <person name="Hainaut M."/>
            <person name="Kuo R.C."/>
            <person name="LaButti K."/>
            <person name="Lindahl B.D."/>
            <person name="Lindquist E.A."/>
            <person name="Lipzen A."/>
            <person name="Khouja H.R."/>
            <person name="Magnuson J."/>
            <person name="Murat C."/>
            <person name="Ohm R.A."/>
            <person name="Singer S.W."/>
            <person name="Spatafora J.W."/>
            <person name="Wang M."/>
            <person name="Veneault-Fourrey C."/>
            <person name="Henrissat B."/>
            <person name="Grigoriev I.V."/>
            <person name="Martin F.M."/>
            <person name="Perotto S."/>
        </authorList>
    </citation>
    <scope>NUCLEOTIDE SEQUENCE [LARGE SCALE GENOMIC DNA]</scope>
    <source>
        <strain evidence="2 3">ATCC 22711</strain>
    </source>
</reference>
<dbReference type="RefSeq" id="XP_024716708.1">
    <property type="nucleotide sequence ID" value="XM_024868459.1"/>
</dbReference>
<evidence type="ECO:0000313" key="3">
    <source>
        <dbReference type="Proteomes" id="UP000241818"/>
    </source>
</evidence>
<feature type="compositionally biased region" description="Basic and acidic residues" evidence="1">
    <location>
        <begin position="100"/>
        <end position="109"/>
    </location>
</feature>
<feature type="compositionally biased region" description="Basic and acidic residues" evidence="1">
    <location>
        <begin position="82"/>
        <end position="93"/>
    </location>
</feature>
<accession>A0A2T3APX8</accession>
<sequence>MRWLLPRNKLGYNRRSEAHIERPWDKYYKFDESTGQVYTERTTPIQSSDDSGWTRQNHAIARPTLNADTDIGDSDIGGAHSSDVDKSHVRNSDAGDSDANDAKGWERGRGGSNLGQYRRHPDNMKDSTVRNLKGTRSLQDVAIRCILENISDISPETLECLPIRIVERVWYAVDRRGSISFNTWSIFSKILRRDTPNPGLLSYRQTIQNPKSPLYIYANPLSSKTFDFITSLSITVTFPVPDLVKLSNITNLGILEIIKPSRSKPELSQVGDRLIRAWHQTASKDGVFPVLRILRLWNHEYVTGQSLIYLNSFPALTVYDVSGCGFGYDTIPQAQKLGWDLVVNENLLEGFEAACIFESPGRPNHQSRSSSNKRRKEQSGEAMKNLQTLTSRVQLSAVGKANTREHILRKIFSRVGELRKDADLVKAGVNTGDQTTVDNTLVNLVPMASLRLGQPYYSTPTSEALSFIRIKLPSEANAPIQGGHSEAALNKAPESTHMCNSTLKQQRQGVTRNKKRKLDDLINSFL</sequence>
<protein>
    <recommendedName>
        <fullName evidence="4">Cbs domain-containing protein</fullName>
    </recommendedName>
</protein>
<evidence type="ECO:0008006" key="4">
    <source>
        <dbReference type="Google" id="ProtNLM"/>
    </source>
</evidence>
<proteinExistence type="predicted"/>
<organism evidence="2 3">
    <name type="scientific">Amorphotheca resinae ATCC 22711</name>
    <dbReference type="NCBI Taxonomy" id="857342"/>
    <lineage>
        <taxon>Eukaryota</taxon>
        <taxon>Fungi</taxon>
        <taxon>Dikarya</taxon>
        <taxon>Ascomycota</taxon>
        <taxon>Pezizomycotina</taxon>
        <taxon>Leotiomycetes</taxon>
        <taxon>Helotiales</taxon>
        <taxon>Amorphothecaceae</taxon>
        <taxon>Amorphotheca</taxon>
    </lineage>
</organism>
<name>A0A2T3APX8_AMORE</name>
<evidence type="ECO:0000313" key="2">
    <source>
        <dbReference type="EMBL" id="PSS07052.1"/>
    </source>
</evidence>
<dbReference type="GeneID" id="36576540"/>
<dbReference type="OrthoDB" id="5273928at2759"/>
<feature type="compositionally biased region" description="Basic and acidic residues" evidence="1">
    <location>
        <begin position="119"/>
        <end position="128"/>
    </location>
</feature>